<dbReference type="CDD" id="cd07731">
    <property type="entry name" value="ComA-like_MBL-fold"/>
    <property type="match status" value="1"/>
</dbReference>
<proteinExistence type="predicted"/>
<dbReference type="InterPro" id="IPR001279">
    <property type="entry name" value="Metallo-B-lactamas"/>
</dbReference>
<evidence type="ECO:0000256" key="5">
    <source>
        <dbReference type="ARBA" id="ARBA00023136"/>
    </source>
</evidence>
<dbReference type="SUPFAM" id="SSF56281">
    <property type="entry name" value="Metallo-hydrolase/oxidoreductase"/>
    <property type="match status" value="1"/>
</dbReference>
<evidence type="ECO:0000256" key="4">
    <source>
        <dbReference type="ARBA" id="ARBA00022989"/>
    </source>
</evidence>
<dbReference type="InterPro" id="IPR052159">
    <property type="entry name" value="Competence_DNA_uptake"/>
</dbReference>
<feature type="transmembrane region" description="Helical" evidence="6">
    <location>
        <begin position="360"/>
        <end position="380"/>
    </location>
</feature>
<dbReference type="STRING" id="1860102.ACCAA_710009"/>
<feature type="transmembrane region" description="Helical" evidence="6">
    <location>
        <begin position="336"/>
        <end position="354"/>
    </location>
</feature>
<dbReference type="EMBL" id="FLQX01000151">
    <property type="protein sequence ID" value="SBT09461.1"/>
    <property type="molecule type" value="Genomic_DNA"/>
</dbReference>
<feature type="transmembrane region" description="Helical" evidence="6">
    <location>
        <begin position="21"/>
        <end position="42"/>
    </location>
</feature>
<feature type="transmembrane region" description="Helical" evidence="6">
    <location>
        <begin position="422"/>
        <end position="446"/>
    </location>
</feature>
<evidence type="ECO:0000313" key="8">
    <source>
        <dbReference type="EMBL" id="SBT09461.1"/>
    </source>
</evidence>
<dbReference type="Pfam" id="PF13567">
    <property type="entry name" value="DUF4131"/>
    <property type="match status" value="1"/>
</dbReference>
<feature type="transmembrane region" description="Helical" evidence="6">
    <location>
        <begin position="387"/>
        <end position="410"/>
    </location>
</feature>
<reference evidence="8 9" key="1">
    <citation type="submission" date="2016-06" db="EMBL/GenBank/DDBJ databases">
        <authorList>
            <person name="Kjaerup R.B."/>
            <person name="Dalgaard T.S."/>
            <person name="Juul-Madsen H.R."/>
        </authorList>
    </citation>
    <scope>NUCLEOTIDE SEQUENCE [LARGE SCALE GENOMIC DNA]</scope>
    <source>
        <strain evidence="8">3</strain>
    </source>
</reference>
<keyword evidence="5 6" id="KW-0472">Membrane</keyword>
<dbReference type="InterPro" id="IPR004477">
    <property type="entry name" value="ComEC_N"/>
</dbReference>
<keyword evidence="4 6" id="KW-1133">Transmembrane helix</keyword>
<name>A0A1A8XXL8_9PROT</name>
<dbReference type="InterPro" id="IPR036866">
    <property type="entry name" value="RibonucZ/Hydroxyglut_hydro"/>
</dbReference>
<dbReference type="NCBIfam" id="TIGR00360">
    <property type="entry name" value="ComEC_N-term"/>
    <property type="match status" value="1"/>
</dbReference>
<organism evidence="8 9">
    <name type="scientific">Candidatus Accumulibacter aalborgensis</name>
    <dbReference type="NCBI Taxonomy" id="1860102"/>
    <lineage>
        <taxon>Bacteria</taxon>
        <taxon>Pseudomonadati</taxon>
        <taxon>Pseudomonadota</taxon>
        <taxon>Betaproteobacteria</taxon>
        <taxon>Candidatus Accumulibacter</taxon>
    </lineage>
</organism>
<feature type="transmembrane region" description="Helical" evidence="6">
    <location>
        <begin position="253"/>
        <end position="276"/>
    </location>
</feature>
<dbReference type="GO" id="GO:0030420">
    <property type="term" value="P:establishment of competence for transformation"/>
    <property type="evidence" value="ECO:0007669"/>
    <property type="project" value="InterPro"/>
</dbReference>
<dbReference type="Pfam" id="PF00753">
    <property type="entry name" value="Lactamase_B"/>
    <property type="match status" value="1"/>
</dbReference>
<dbReference type="Pfam" id="PF03772">
    <property type="entry name" value="Competence"/>
    <property type="match status" value="1"/>
</dbReference>
<gene>
    <name evidence="8" type="ORF">ACCAA_710009</name>
</gene>
<dbReference type="NCBIfam" id="TIGR00361">
    <property type="entry name" value="ComEC_Rec2"/>
    <property type="match status" value="1"/>
</dbReference>
<evidence type="ECO:0000259" key="7">
    <source>
        <dbReference type="SMART" id="SM00849"/>
    </source>
</evidence>
<keyword evidence="2" id="KW-1003">Cell membrane</keyword>
<evidence type="ECO:0000313" key="9">
    <source>
        <dbReference type="Proteomes" id="UP000199169"/>
    </source>
</evidence>
<sequence>MRSSIIAFALGVGFIQMQENLPAWPLVVGLLVVALLLLFWLGRRQDTIGRAGSTLLCALLGLAWAVLLAEHRLQDYLPAEWEGRDVQIVGVVAALPHAFERGERFEFDVESVDTPGARLPQRIMLSWYHGVLEDEWREKLVLRPGERWRLTVRLKRPHGNANPHGFDYEAWLFERGLRATGYVRPRAVGERLDDFVLRPDYVIERWRERIRRSFFEVLPDAPYGGILAALAIGDEQAIPSDQWRLFRQTGVTHLMSISGLHVTMVAALFAGLSGWLWRRSERLMLFLPAQKAAVAAGWLAAGGYSLLAGFAVPAQRTLYMLTVVALALWSGRNLGASRSLLLALLLVLLLDPWAVLSPGFWLSFAAVGLLFFVATSRVGVARGWRAVLAGWSATQWAVTIGTLPMLLLMFQQFSLVSPAANALAIPLVSFVITPLALLFAVIPWPLLLQGDHWLLSALMHFLEWLAVWPVWQQPAPPLAAALVAVPGVIWLLLPRGFPARWVGLCLLLPMFFWPAPRPAAGDAWVDVLDVGQGLAVVVRTAGHTLLYDTGPLYSAESDAGQRIVVPYLRAQGVEQLDVLIVTHRDKDHSGGVAAVREALPPTRTLSSVAELQPERCVAGQAWEWEGVRFTILHPVDGDYDRRVAKTNNMSCVLRVENAAGSVLLTSDIEARDEQALLARSPALLASDVLLVPHHGSATSSTRAFIAAAGAREVVIPVGYRNRFQHPRPEVVERYGASRLWRTDRDGAVRISLAGGVSLSSYRTAYRRYWHGE</sequence>
<evidence type="ECO:0000256" key="3">
    <source>
        <dbReference type="ARBA" id="ARBA00022692"/>
    </source>
</evidence>
<keyword evidence="3 6" id="KW-0812">Transmembrane</keyword>
<dbReference type="InterPro" id="IPR004797">
    <property type="entry name" value="Competence_ComEC/Rec2"/>
</dbReference>
<dbReference type="InterPro" id="IPR035681">
    <property type="entry name" value="ComA-like_MBL"/>
</dbReference>
<dbReference type="PANTHER" id="PTHR30619:SF1">
    <property type="entry name" value="RECOMBINATION PROTEIN 2"/>
    <property type="match status" value="1"/>
</dbReference>
<keyword evidence="9" id="KW-1185">Reference proteome</keyword>
<dbReference type="SMART" id="SM00849">
    <property type="entry name" value="Lactamase_B"/>
    <property type="match status" value="1"/>
</dbReference>
<dbReference type="AlphaFoldDB" id="A0A1A8XXL8"/>
<dbReference type="Gene3D" id="3.60.15.10">
    <property type="entry name" value="Ribonuclease Z/Hydroxyacylglutathione hydrolase-like"/>
    <property type="match status" value="1"/>
</dbReference>
<dbReference type="PANTHER" id="PTHR30619">
    <property type="entry name" value="DNA INTERNALIZATION/COMPETENCE PROTEIN COMEC/REC2"/>
    <property type="match status" value="1"/>
</dbReference>
<dbReference type="GO" id="GO:0005886">
    <property type="term" value="C:plasma membrane"/>
    <property type="evidence" value="ECO:0007669"/>
    <property type="project" value="UniProtKB-SubCell"/>
</dbReference>
<feature type="domain" description="Metallo-beta-lactamase" evidence="7">
    <location>
        <begin position="532"/>
        <end position="719"/>
    </location>
</feature>
<dbReference type="InterPro" id="IPR025405">
    <property type="entry name" value="DUF4131"/>
</dbReference>
<dbReference type="Proteomes" id="UP000199169">
    <property type="component" value="Unassembled WGS sequence"/>
</dbReference>
<feature type="transmembrane region" description="Helical" evidence="6">
    <location>
        <begin position="453"/>
        <end position="471"/>
    </location>
</feature>
<feature type="transmembrane region" description="Helical" evidence="6">
    <location>
        <begin position="48"/>
        <end position="69"/>
    </location>
</feature>
<dbReference type="RefSeq" id="WP_186408821.1">
    <property type="nucleotide sequence ID" value="NZ_FLQX01000151.1"/>
</dbReference>
<accession>A0A1A8XXL8</accession>
<evidence type="ECO:0000256" key="2">
    <source>
        <dbReference type="ARBA" id="ARBA00022475"/>
    </source>
</evidence>
<evidence type="ECO:0000256" key="1">
    <source>
        <dbReference type="ARBA" id="ARBA00004651"/>
    </source>
</evidence>
<protein>
    <submittedName>
        <fullName evidence="8">DNA internalization-related competence protein ComEC/Rec2</fullName>
    </submittedName>
</protein>
<evidence type="ECO:0000256" key="6">
    <source>
        <dbReference type="SAM" id="Phobius"/>
    </source>
</evidence>
<comment type="subcellular location">
    <subcellularLocation>
        <location evidence="1">Cell membrane</location>
        <topology evidence="1">Multi-pass membrane protein</topology>
    </subcellularLocation>
</comment>